<organism evidence="1 2">
    <name type="scientific">Aspergillus brunneoviolaceus CBS 621.78</name>
    <dbReference type="NCBI Taxonomy" id="1450534"/>
    <lineage>
        <taxon>Eukaryota</taxon>
        <taxon>Fungi</taxon>
        <taxon>Dikarya</taxon>
        <taxon>Ascomycota</taxon>
        <taxon>Pezizomycotina</taxon>
        <taxon>Eurotiomycetes</taxon>
        <taxon>Eurotiomycetidae</taxon>
        <taxon>Eurotiales</taxon>
        <taxon>Aspergillaceae</taxon>
        <taxon>Aspergillus</taxon>
        <taxon>Aspergillus subgen. Circumdati</taxon>
    </lineage>
</organism>
<evidence type="ECO:0000313" key="2">
    <source>
        <dbReference type="Proteomes" id="UP000249057"/>
    </source>
</evidence>
<sequence>MASVRKQHHRTDCARVGKWFTFSFFTTIVLGIQPASPFHASNTLLTLFPSAYTPFASVTAPVQPPSPVTCTEFSPLHRANCEQCNTPPSHLHHPHAQRIQTPLHPLFLRPKHLPRVNPTRQHHPPQERRPRHRLVQLTHIQHMQPGRLSFSLADRAPKPRWLLCLYL</sequence>
<keyword evidence="2" id="KW-1185">Reference proteome</keyword>
<protein>
    <submittedName>
        <fullName evidence="1">Uncharacterized protein</fullName>
    </submittedName>
</protein>
<dbReference type="Proteomes" id="UP000249057">
    <property type="component" value="Unassembled WGS sequence"/>
</dbReference>
<dbReference type="EMBL" id="KZ825362">
    <property type="protein sequence ID" value="RAH43502.1"/>
    <property type="molecule type" value="Genomic_DNA"/>
</dbReference>
<reference evidence="1" key="1">
    <citation type="submission" date="2018-02" db="EMBL/GenBank/DDBJ databases">
        <title>The genomes of Aspergillus section Nigri reveals drivers in fungal speciation.</title>
        <authorList>
            <consortium name="DOE Joint Genome Institute"/>
            <person name="Vesth T.C."/>
            <person name="Nybo J."/>
            <person name="Theobald S."/>
            <person name="Brandl J."/>
            <person name="Frisvad J.C."/>
            <person name="Nielsen K.F."/>
            <person name="Lyhne E.K."/>
            <person name="Kogle M.E."/>
            <person name="Kuo A."/>
            <person name="Riley R."/>
            <person name="Clum A."/>
            <person name="Nolan M."/>
            <person name="Lipzen A."/>
            <person name="Salamov A."/>
            <person name="Henrissat B."/>
            <person name="Wiebenga A."/>
            <person name="De vries R.P."/>
            <person name="Grigoriev I.V."/>
            <person name="Mortensen U.H."/>
            <person name="Andersen M.R."/>
            <person name="Baker S.E."/>
        </authorList>
    </citation>
    <scope>NUCLEOTIDE SEQUENCE</scope>
    <source>
        <strain evidence="1">CBS 621.78</strain>
    </source>
</reference>
<proteinExistence type="predicted"/>
<name>A0ACD1G2Q0_9EURO</name>
<accession>A0ACD1G2Q0</accession>
<evidence type="ECO:0000313" key="1">
    <source>
        <dbReference type="EMBL" id="RAH43502.1"/>
    </source>
</evidence>
<gene>
    <name evidence="1" type="ORF">BO95DRAFT_465891</name>
</gene>